<dbReference type="EMBL" id="JAJAQI010000003">
    <property type="protein sequence ID" value="MCB4820625.1"/>
    <property type="molecule type" value="Genomic_DNA"/>
</dbReference>
<reference evidence="6" key="1">
    <citation type="submission" date="2021-10" db="EMBL/GenBank/DDBJ databases">
        <title>Roseicella aerolatum sp. nov., isolated from aerosols of e-waste dismantling site.</title>
        <authorList>
            <person name="Qin T."/>
        </authorList>
    </citation>
    <scope>NUCLEOTIDE SEQUENCE</scope>
    <source>
        <strain evidence="6">GB24</strain>
    </source>
</reference>
<dbReference type="Proteomes" id="UP001139311">
    <property type="component" value="Unassembled WGS sequence"/>
</dbReference>
<comment type="similarity">
    <text evidence="1">Belongs to the leucine-binding protein family.</text>
</comment>
<name>A0A9X1ICQ2_9PROT</name>
<dbReference type="SUPFAM" id="SSF53822">
    <property type="entry name" value="Periplasmic binding protein-like I"/>
    <property type="match status" value="1"/>
</dbReference>
<dbReference type="PANTHER" id="PTHR30483">
    <property type="entry name" value="LEUCINE-SPECIFIC-BINDING PROTEIN"/>
    <property type="match status" value="1"/>
</dbReference>
<accession>A0A9X1ICQ2</accession>
<proteinExistence type="inferred from homology"/>
<evidence type="ECO:0000313" key="6">
    <source>
        <dbReference type="EMBL" id="MCB4820625.1"/>
    </source>
</evidence>
<gene>
    <name evidence="6" type="ORF">LHA35_02620</name>
</gene>
<evidence type="ECO:0000256" key="2">
    <source>
        <dbReference type="ARBA" id="ARBA00022729"/>
    </source>
</evidence>
<dbReference type="GO" id="GO:0006865">
    <property type="term" value="P:amino acid transport"/>
    <property type="evidence" value="ECO:0007669"/>
    <property type="project" value="UniProtKB-KW"/>
</dbReference>
<feature type="chain" id="PRO_5040738121" evidence="4">
    <location>
        <begin position="23"/>
        <end position="403"/>
    </location>
</feature>
<dbReference type="AlphaFoldDB" id="A0A9X1ICQ2"/>
<keyword evidence="3" id="KW-0029">Amino-acid transport</keyword>
<evidence type="ECO:0000259" key="5">
    <source>
        <dbReference type="Pfam" id="PF13458"/>
    </source>
</evidence>
<dbReference type="Gene3D" id="3.40.50.2300">
    <property type="match status" value="2"/>
</dbReference>
<comment type="caution">
    <text evidence="6">The sequence shown here is derived from an EMBL/GenBank/DDBJ whole genome shotgun (WGS) entry which is preliminary data.</text>
</comment>
<organism evidence="6 7">
    <name type="scientific">Roseicella aerolata</name>
    <dbReference type="NCBI Taxonomy" id="2883479"/>
    <lineage>
        <taxon>Bacteria</taxon>
        <taxon>Pseudomonadati</taxon>
        <taxon>Pseudomonadota</taxon>
        <taxon>Alphaproteobacteria</taxon>
        <taxon>Acetobacterales</taxon>
        <taxon>Roseomonadaceae</taxon>
        <taxon>Roseicella</taxon>
    </lineage>
</organism>
<dbReference type="RefSeq" id="WP_226604129.1">
    <property type="nucleotide sequence ID" value="NZ_JAJAQI010000003.1"/>
</dbReference>
<feature type="domain" description="Leucine-binding protein" evidence="5">
    <location>
        <begin position="29"/>
        <end position="366"/>
    </location>
</feature>
<dbReference type="InterPro" id="IPR051010">
    <property type="entry name" value="BCAA_transport"/>
</dbReference>
<dbReference type="InterPro" id="IPR028082">
    <property type="entry name" value="Peripla_BP_I"/>
</dbReference>
<keyword evidence="2 4" id="KW-0732">Signal</keyword>
<evidence type="ECO:0000313" key="7">
    <source>
        <dbReference type="Proteomes" id="UP001139311"/>
    </source>
</evidence>
<dbReference type="InterPro" id="IPR028081">
    <property type="entry name" value="Leu-bd"/>
</dbReference>
<dbReference type="PANTHER" id="PTHR30483:SF6">
    <property type="entry name" value="PERIPLASMIC BINDING PROTEIN OF ABC TRANSPORTER FOR NATURAL AMINO ACIDS"/>
    <property type="match status" value="1"/>
</dbReference>
<evidence type="ECO:0000256" key="1">
    <source>
        <dbReference type="ARBA" id="ARBA00010062"/>
    </source>
</evidence>
<sequence length="403" mass="43438">MSRLRGAAAALALMLAPAVAPAQVSDEVVRIGVLTDLSGPYADFAGPGSVLATRMAIEDHGGRALGKPVEAIGGDHQNKPDVGGALARRWIDTERVDMIIDMPNSAVALAVQQVGRERNRIIINASAASTEITGRQCSPVGFHWVSDSYALSTGTTRAVMAQGGKNWFFLTVDYEGGYALERGAEAVVNAEGGRMLGRARHPLNTPDFSSFLLQAQASRAQVVALANAGTDTINAIKQAGEFGLTRQGQRLVGMFVNINDVKALGLATAQGVVTVEAWYWDQNEETRAFARRFADRNRGTPPSQYQAGIYSAVRHYLKAIEAAGTDEAMAVAARMRELPVNDVFTKNGRVRPDGRHVHDMYLVEVKRPEESTGPWDLYRVLSTVPADQAFRPLNEGGCPLVRP</sequence>
<evidence type="ECO:0000256" key="3">
    <source>
        <dbReference type="ARBA" id="ARBA00022970"/>
    </source>
</evidence>
<protein>
    <submittedName>
        <fullName evidence="6">ABC transporter substrate-binding protein</fullName>
    </submittedName>
</protein>
<evidence type="ECO:0000256" key="4">
    <source>
        <dbReference type="SAM" id="SignalP"/>
    </source>
</evidence>
<dbReference type="CDD" id="cd06327">
    <property type="entry name" value="PBP1_SBP-like"/>
    <property type="match status" value="1"/>
</dbReference>
<feature type="signal peptide" evidence="4">
    <location>
        <begin position="1"/>
        <end position="22"/>
    </location>
</feature>
<dbReference type="Pfam" id="PF13458">
    <property type="entry name" value="Peripla_BP_6"/>
    <property type="match status" value="1"/>
</dbReference>
<keyword evidence="7" id="KW-1185">Reference proteome</keyword>
<keyword evidence="3" id="KW-0813">Transport</keyword>